<dbReference type="STRING" id="1413210.U472_05785"/>
<sequence length="227" mass="25661">MYLYIKQGVLLIEKKVILVHGYNKNQKDMISLKNNLEKLGYSGTLVTLPLTFKKIEYCTSLFKEKVEKIISNLDKNEKISLIGHSTGGLIIRHFLSNTGYIHKINRCVLIATPNHGSKLAAIAANLSTTFIRIFKTLGSLHPDNINRLEFKDIKTVEVGAIAGNKRNLLLGRILAKENDGRVQVNSVKYSGLKDFIILPYGHKEIHHQFKTAELVDSFLRNGKFKED</sequence>
<protein>
    <submittedName>
        <fullName evidence="2">Putative serine esterase</fullName>
    </submittedName>
</protein>
<feature type="domain" description="DUF676" evidence="1">
    <location>
        <begin position="16"/>
        <end position="96"/>
    </location>
</feature>
<dbReference type="Proteomes" id="UP000219573">
    <property type="component" value="Unassembled WGS sequence"/>
</dbReference>
<name>A0A285HQC9_9FIRM</name>
<dbReference type="SUPFAM" id="SSF53474">
    <property type="entry name" value="alpha/beta-Hydrolases"/>
    <property type="match status" value="1"/>
</dbReference>
<evidence type="ECO:0000259" key="1">
    <source>
        <dbReference type="Pfam" id="PF05057"/>
    </source>
</evidence>
<dbReference type="InterPro" id="IPR029058">
    <property type="entry name" value="AB_hydrolase_fold"/>
</dbReference>
<keyword evidence="3" id="KW-1185">Reference proteome</keyword>
<evidence type="ECO:0000313" key="3">
    <source>
        <dbReference type="Proteomes" id="UP000219573"/>
    </source>
</evidence>
<dbReference type="PANTHER" id="PTHR37946:SF1">
    <property type="entry name" value="SLL1969 PROTEIN"/>
    <property type="match status" value="1"/>
</dbReference>
<proteinExistence type="predicted"/>
<dbReference type="AlphaFoldDB" id="A0A285HQC9"/>
<organism evidence="2 3">
    <name type="scientific">Orenia metallireducens</name>
    <dbReference type="NCBI Taxonomy" id="1413210"/>
    <lineage>
        <taxon>Bacteria</taxon>
        <taxon>Bacillati</taxon>
        <taxon>Bacillota</taxon>
        <taxon>Clostridia</taxon>
        <taxon>Halanaerobiales</taxon>
        <taxon>Halobacteroidaceae</taxon>
        <taxon>Orenia</taxon>
    </lineage>
</organism>
<dbReference type="RefSeq" id="WP_258176140.1">
    <property type="nucleotide sequence ID" value="NZ_PVNB01000018.1"/>
</dbReference>
<dbReference type="InterPro" id="IPR007751">
    <property type="entry name" value="DUF676_lipase-like"/>
</dbReference>
<dbReference type="PANTHER" id="PTHR37946">
    <property type="entry name" value="SLL1969 PROTEIN"/>
    <property type="match status" value="1"/>
</dbReference>
<gene>
    <name evidence="2" type="ORF">SAMN06265827_12153</name>
</gene>
<accession>A0A285HQC9</accession>
<reference evidence="3" key="1">
    <citation type="submission" date="2017-09" db="EMBL/GenBank/DDBJ databases">
        <authorList>
            <person name="Varghese N."/>
            <person name="Submissions S."/>
        </authorList>
    </citation>
    <scope>NUCLEOTIDE SEQUENCE [LARGE SCALE GENOMIC DNA]</scope>
    <source>
        <strain evidence="3">MSL47</strain>
    </source>
</reference>
<evidence type="ECO:0000313" key="2">
    <source>
        <dbReference type="EMBL" id="SNY36911.1"/>
    </source>
</evidence>
<dbReference type="Pfam" id="PF05057">
    <property type="entry name" value="DUF676"/>
    <property type="match status" value="1"/>
</dbReference>
<dbReference type="EMBL" id="OBDZ01000021">
    <property type="protein sequence ID" value="SNY36911.1"/>
    <property type="molecule type" value="Genomic_DNA"/>
</dbReference>
<dbReference type="Gene3D" id="3.40.50.1820">
    <property type="entry name" value="alpha/beta hydrolase"/>
    <property type="match status" value="1"/>
</dbReference>